<dbReference type="RefSeq" id="WP_003629463.1">
    <property type="nucleotide sequence ID" value="NZ_LYUD01000114.1"/>
</dbReference>
<evidence type="ECO:0000313" key="3">
    <source>
        <dbReference type="Proteomes" id="UP000093796"/>
    </source>
</evidence>
<organism evidence="2 3">
    <name type="scientific">Acetobacter pasteurianus</name>
    <name type="common">Acetobacter turbidans</name>
    <dbReference type="NCBI Taxonomy" id="438"/>
    <lineage>
        <taxon>Bacteria</taxon>
        <taxon>Pseudomonadati</taxon>
        <taxon>Pseudomonadota</taxon>
        <taxon>Alphaproteobacteria</taxon>
        <taxon>Acetobacterales</taxon>
        <taxon>Acetobacteraceae</taxon>
        <taxon>Acetobacter</taxon>
    </lineage>
</organism>
<evidence type="ECO:0000259" key="1">
    <source>
        <dbReference type="PROSITE" id="PS51787"/>
    </source>
</evidence>
<dbReference type="SUPFAM" id="SSF88697">
    <property type="entry name" value="PUA domain-like"/>
    <property type="match status" value="1"/>
</dbReference>
<dbReference type="AlphaFoldDB" id="A0A1A0D907"/>
<dbReference type="eggNOG" id="COG2802">
    <property type="taxonomic scope" value="Bacteria"/>
</dbReference>
<gene>
    <name evidence="2" type="ORF">SRCM100623_02137</name>
</gene>
<dbReference type="SMART" id="SM00464">
    <property type="entry name" value="LON"/>
    <property type="match status" value="1"/>
</dbReference>
<keyword evidence="2" id="KW-0645">Protease</keyword>
<keyword evidence="2" id="KW-0378">Hydrolase</keyword>
<dbReference type="Proteomes" id="UP000093796">
    <property type="component" value="Unassembled WGS sequence"/>
</dbReference>
<reference evidence="2 3" key="1">
    <citation type="submission" date="2016-05" db="EMBL/GenBank/DDBJ databases">
        <title>Genome sequencing of Acetobacter pasteurianus strain SRCM100623.</title>
        <authorList>
            <person name="Song Y.R."/>
        </authorList>
    </citation>
    <scope>NUCLEOTIDE SEQUENCE [LARGE SCALE GENOMIC DNA]</scope>
    <source>
        <strain evidence="2 3">SRCM100623</strain>
    </source>
</reference>
<dbReference type="PANTHER" id="PTHR46732">
    <property type="entry name" value="ATP-DEPENDENT PROTEASE LA (LON) DOMAIN PROTEIN"/>
    <property type="match status" value="1"/>
</dbReference>
<dbReference type="EMBL" id="LYUD01000114">
    <property type="protein sequence ID" value="OAZ71072.1"/>
    <property type="molecule type" value="Genomic_DNA"/>
</dbReference>
<feature type="domain" description="Lon N-terminal" evidence="1">
    <location>
        <begin position="31"/>
        <end position="226"/>
    </location>
</feature>
<dbReference type="Gene3D" id="2.30.130.40">
    <property type="entry name" value="LON domain-like"/>
    <property type="match status" value="1"/>
</dbReference>
<dbReference type="InterPro" id="IPR003111">
    <property type="entry name" value="Lon_prtase_N"/>
</dbReference>
<evidence type="ECO:0000313" key="2">
    <source>
        <dbReference type="EMBL" id="OAZ71072.1"/>
    </source>
</evidence>
<sequence>MAAVFFQDEDDIPRRVPKLGDVTLADIPPEIGLFPLSGVVLLPRGRLPLNVFEPRYIALVEDALATQRLIGMIQPRWREDEDEANSAPPLYPIGCLGRIVSFTERADGTYAITLAGLTRFRLLRETEETRGYRQARIDVSTFAGDLNEIPSAPFDREKLLGSMRRYFQKKGLQARWSLLEQMDDDILLVTLPMICPFPPAEKQALLDAEDLTDRVRVLQTLLDLSGPEQEGPPS</sequence>
<dbReference type="InterPro" id="IPR015947">
    <property type="entry name" value="PUA-like_sf"/>
</dbReference>
<proteinExistence type="predicted"/>
<dbReference type="PROSITE" id="PS51787">
    <property type="entry name" value="LON_N"/>
    <property type="match status" value="1"/>
</dbReference>
<dbReference type="GO" id="GO:0008233">
    <property type="term" value="F:peptidase activity"/>
    <property type="evidence" value="ECO:0007669"/>
    <property type="project" value="UniProtKB-KW"/>
</dbReference>
<name>A0A1A0D907_ACEPA</name>
<protein>
    <submittedName>
        <fullName evidence="2">Lon protease</fullName>
    </submittedName>
</protein>
<dbReference type="GO" id="GO:0006508">
    <property type="term" value="P:proteolysis"/>
    <property type="evidence" value="ECO:0007669"/>
    <property type="project" value="UniProtKB-KW"/>
</dbReference>
<dbReference type="InterPro" id="IPR046336">
    <property type="entry name" value="Lon_prtase_N_sf"/>
</dbReference>
<dbReference type="PATRIC" id="fig|438.15.peg.2374"/>
<dbReference type="PANTHER" id="PTHR46732:SF8">
    <property type="entry name" value="ATP-DEPENDENT PROTEASE LA (LON) DOMAIN PROTEIN"/>
    <property type="match status" value="1"/>
</dbReference>
<accession>A0A1A0D907</accession>
<dbReference type="Pfam" id="PF02190">
    <property type="entry name" value="LON_substr_bdg"/>
    <property type="match status" value="1"/>
</dbReference>
<comment type="caution">
    <text evidence="2">The sequence shown here is derived from an EMBL/GenBank/DDBJ whole genome shotgun (WGS) entry which is preliminary data.</text>
</comment>
<dbReference type="OrthoDB" id="9806457at2"/>